<name>A0ABR8PRS7_9CLOT</name>
<evidence type="ECO:0000313" key="1">
    <source>
        <dbReference type="EMBL" id="MBD7910880.1"/>
    </source>
</evidence>
<gene>
    <name evidence="1" type="ORF">H9661_05875</name>
</gene>
<protein>
    <submittedName>
        <fullName evidence="1">Uncharacterized protein</fullName>
    </submittedName>
</protein>
<sequence>MNKSDVFVKLSLKNIGEVRSLIVDKDGIEGGQSGKYMMCAGKYDKNGWTIVFKAKDYKEAEYIIDHTPLNKKEIYSKEIMTIPLNVVC</sequence>
<organism evidence="1 2">
    <name type="scientific">Clostridium cibarium</name>
    <dbReference type="NCBI Taxonomy" id="2762247"/>
    <lineage>
        <taxon>Bacteria</taxon>
        <taxon>Bacillati</taxon>
        <taxon>Bacillota</taxon>
        <taxon>Clostridia</taxon>
        <taxon>Eubacteriales</taxon>
        <taxon>Clostridiaceae</taxon>
        <taxon>Clostridium</taxon>
    </lineage>
</organism>
<evidence type="ECO:0000313" key="2">
    <source>
        <dbReference type="Proteomes" id="UP000627781"/>
    </source>
</evidence>
<comment type="caution">
    <text evidence="1">The sequence shown here is derived from an EMBL/GenBank/DDBJ whole genome shotgun (WGS) entry which is preliminary data.</text>
</comment>
<keyword evidence="2" id="KW-1185">Reference proteome</keyword>
<accession>A0ABR8PRS7</accession>
<reference evidence="1 2" key="1">
    <citation type="submission" date="2020-08" db="EMBL/GenBank/DDBJ databases">
        <title>A Genomic Blueprint of the Chicken Gut Microbiome.</title>
        <authorList>
            <person name="Gilroy R."/>
            <person name="Ravi A."/>
            <person name="Getino M."/>
            <person name="Pursley I."/>
            <person name="Horton D.L."/>
            <person name="Alikhan N.-F."/>
            <person name="Baker D."/>
            <person name="Gharbi K."/>
            <person name="Hall N."/>
            <person name="Watson M."/>
            <person name="Adriaenssens E.M."/>
            <person name="Foster-Nyarko E."/>
            <person name="Jarju S."/>
            <person name="Secka A."/>
            <person name="Antonio M."/>
            <person name="Oren A."/>
            <person name="Chaudhuri R."/>
            <person name="La Ragione R.M."/>
            <person name="Hildebrand F."/>
            <person name="Pallen M.J."/>
        </authorList>
    </citation>
    <scope>NUCLEOTIDE SEQUENCE [LARGE SCALE GENOMIC DNA]</scope>
    <source>
        <strain evidence="1 2">Sa3CVN1</strain>
    </source>
</reference>
<dbReference type="Proteomes" id="UP000627781">
    <property type="component" value="Unassembled WGS sequence"/>
</dbReference>
<proteinExistence type="predicted"/>
<dbReference type="RefSeq" id="WP_191767930.1">
    <property type="nucleotide sequence ID" value="NZ_JACSRA010000007.1"/>
</dbReference>
<dbReference type="EMBL" id="JACSRA010000007">
    <property type="protein sequence ID" value="MBD7910880.1"/>
    <property type="molecule type" value="Genomic_DNA"/>
</dbReference>